<keyword evidence="2" id="KW-0805">Transcription regulation</keyword>
<dbReference type="InterPro" id="IPR000847">
    <property type="entry name" value="LysR_HTH_N"/>
</dbReference>
<dbReference type="SUPFAM" id="SSF46785">
    <property type="entry name" value="Winged helix' DNA-binding domain"/>
    <property type="match status" value="1"/>
</dbReference>
<evidence type="ECO:0000256" key="4">
    <source>
        <dbReference type="ARBA" id="ARBA00023163"/>
    </source>
</evidence>
<evidence type="ECO:0000313" key="6">
    <source>
        <dbReference type="EMBL" id="NVI49724.1"/>
    </source>
</evidence>
<keyword evidence="8" id="KW-1185">Reference proteome</keyword>
<dbReference type="InterPro" id="IPR036388">
    <property type="entry name" value="WH-like_DNA-bd_sf"/>
</dbReference>
<reference evidence="7" key="3">
    <citation type="submission" date="2024-03" db="EMBL/GenBank/DDBJ databases">
        <authorList>
            <person name="Bromfield E.S.P."/>
            <person name="Cloutier S."/>
        </authorList>
    </citation>
    <scope>NUCLEOTIDE SEQUENCE</scope>
    <source>
        <strain evidence="7">5S5</strain>
    </source>
</reference>
<dbReference type="Proteomes" id="UP001432046">
    <property type="component" value="Chromosome"/>
</dbReference>
<organism evidence="6">
    <name type="scientific">Bradyrhizobium septentrionale</name>
    <dbReference type="NCBI Taxonomy" id="1404411"/>
    <lineage>
        <taxon>Bacteria</taxon>
        <taxon>Pseudomonadati</taxon>
        <taxon>Pseudomonadota</taxon>
        <taxon>Alphaproteobacteria</taxon>
        <taxon>Hyphomicrobiales</taxon>
        <taxon>Nitrobacteraceae</taxon>
        <taxon>Bradyrhizobium</taxon>
    </lineage>
</organism>
<dbReference type="RefSeq" id="WP_166213385.1">
    <property type="nucleotide sequence ID" value="NZ_CP088285.1"/>
</dbReference>
<protein>
    <submittedName>
        <fullName evidence="6">LysR family transcriptional regulator</fullName>
    </submittedName>
</protein>
<dbReference type="PROSITE" id="PS50931">
    <property type="entry name" value="HTH_LYSR"/>
    <property type="match status" value="1"/>
</dbReference>
<keyword evidence="4" id="KW-0804">Transcription</keyword>
<accession>A0A974A6R6</accession>
<evidence type="ECO:0000313" key="7">
    <source>
        <dbReference type="EMBL" id="WXC80425.1"/>
    </source>
</evidence>
<dbReference type="AlphaFoldDB" id="A0A974A6R6"/>
<dbReference type="Pfam" id="PF00126">
    <property type="entry name" value="HTH_1"/>
    <property type="match status" value="1"/>
</dbReference>
<evidence type="ECO:0000256" key="2">
    <source>
        <dbReference type="ARBA" id="ARBA00023015"/>
    </source>
</evidence>
<sequence length="130" mass="14476">MLPVSQLRAFAAVVEIGTVTGASAAIGRTQPQVSRLVAGLEEAIGFQLFIREGRRLVLTRRGARFYDEARHTLDSLDNIGQAAGRIRDDAESGPRILAPGYIAHTILPRALAKFRERHPKRYFSVEREKH</sequence>
<evidence type="ECO:0000259" key="5">
    <source>
        <dbReference type="PROSITE" id="PS50931"/>
    </source>
</evidence>
<reference evidence="6" key="1">
    <citation type="submission" date="2020-06" db="EMBL/GenBank/DDBJ databases">
        <title>Whole Genome Sequence of Bradyrhizobium sp. Strain 1S1.</title>
        <authorList>
            <person name="Bromfield E.S.P."/>
            <person name="Cloutier S."/>
        </authorList>
    </citation>
    <scope>NUCLEOTIDE SEQUENCE [LARGE SCALE GENOMIC DNA]</scope>
    <source>
        <strain evidence="6">1S1</strain>
    </source>
</reference>
<dbReference type="InterPro" id="IPR036390">
    <property type="entry name" value="WH_DNA-bd_sf"/>
</dbReference>
<dbReference type="Gene3D" id="1.10.10.10">
    <property type="entry name" value="Winged helix-like DNA-binding domain superfamily/Winged helix DNA-binding domain"/>
    <property type="match status" value="1"/>
</dbReference>
<comment type="similarity">
    <text evidence="1">Belongs to the LysR transcriptional regulatory family.</text>
</comment>
<dbReference type="PANTHER" id="PTHR30126">
    <property type="entry name" value="HTH-TYPE TRANSCRIPTIONAL REGULATOR"/>
    <property type="match status" value="1"/>
</dbReference>
<evidence type="ECO:0000256" key="1">
    <source>
        <dbReference type="ARBA" id="ARBA00009437"/>
    </source>
</evidence>
<reference evidence="7" key="2">
    <citation type="journal article" date="2021" name="Int. J. Syst. Evol. Microbiol.">
        <title>Bradyrhizobium septentrionale sp. nov. (sv. septentrionale) and Bradyrhizobium quebecense sp. nov. (sv. septentrionale) associated with legumes native to Canada possess rearranged symbiosis genes and numerous insertion sequences.</title>
        <authorList>
            <person name="Bromfield E.S.P."/>
            <person name="Cloutier S."/>
        </authorList>
    </citation>
    <scope>NUCLEOTIDE SEQUENCE</scope>
    <source>
        <strain evidence="7">5S5</strain>
    </source>
</reference>
<dbReference type="PANTHER" id="PTHR30126:SF40">
    <property type="entry name" value="HTH-TYPE TRANSCRIPTIONAL REGULATOR GLTR"/>
    <property type="match status" value="1"/>
</dbReference>
<dbReference type="EMBL" id="CP147711">
    <property type="protein sequence ID" value="WXC80425.1"/>
    <property type="molecule type" value="Genomic_DNA"/>
</dbReference>
<dbReference type="PRINTS" id="PR00039">
    <property type="entry name" value="HTHLYSR"/>
</dbReference>
<dbReference type="FunFam" id="1.10.10.10:FF:000001">
    <property type="entry name" value="LysR family transcriptional regulator"/>
    <property type="match status" value="1"/>
</dbReference>
<proteinExistence type="inferred from homology"/>
<dbReference type="GO" id="GO:0000976">
    <property type="term" value="F:transcription cis-regulatory region binding"/>
    <property type="evidence" value="ECO:0007669"/>
    <property type="project" value="TreeGrafter"/>
</dbReference>
<evidence type="ECO:0000256" key="3">
    <source>
        <dbReference type="ARBA" id="ARBA00023125"/>
    </source>
</evidence>
<keyword evidence="3" id="KW-0238">DNA-binding</keyword>
<dbReference type="GO" id="GO:0003700">
    <property type="term" value="F:DNA-binding transcription factor activity"/>
    <property type="evidence" value="ECO:0007669"/>
    <property type="project" value="InterPro"/>
</dbReference>
<gene>
    <name evidence="6" type="ORF">HAP48_044175</name>
    <name evidence="7" type="ORF">WDK88_01855</name>
</gene>
<name>A0A974A6R6_9BRAD</name>
<feature type="domain" description="HTH lysR-type" evidence="5">
    <location>
        <begin position="2"/>
        <end position="59"/>
    </location>
</feature>
<dbReference type="EMBL" id="JAAOLE020000001">
    <property type="protein sequence ID" value="NVI49724.1"/>
    <property type="molecule type" value="Genomic_DNA"/>
</dbReference>
<evidence type="ECO:0000313" key="8">
    <source>
        <dbReference type="Proteomes" id="UP001432046"/>
    </source>
</evidence>